<dbReference type="Proteomes" id="UP000324800">
    <property type="component" value="Unassembled WGS sequence"/>
</dbReference>
<feature type="region of interest" description="Disordered" evidence="1">
    <location>
        <begin position="1"/>
        <end position="68"/>
    </location>
</feature>
<proteinExistence type="predicted"/>
<sequence>KNQMYKDQDQDNNKDHEKEKDEQSDIIGKVKRKREFRTKIDDGQIDNISHDNLALKRGRTSEDSDSEE</sequence>
<dbReference type="AlphaFoldDB" id="A0A5J4TD76"/>
<organism evidence="2 3">
    <name type="scientific">Streblomastix strix</name>
    <dbReference type="NCBI Taxonomy" id="222440"/>
    <lineage>
        <taxon>Eukaryota</taxon>
        <taxon>Metamonada</taxon>
        <taxon>Preaxostyla</taxon>
        <taxon>Oxymonadida</taxon>
        <taxon>Streblomastigidae</taxon>
        <taxon>Streblomastix</taxon>
    </lineage>
</organism>
<comment type="caution">
    <text evidence="2">The sequence shown here is derived from an EMBL/GenBank/DDBJ whole genome shotgun (WGS) entry which is preliminary data.</text>
</comment>
<evidence type="ECO:0000313" key="3">
    <source>
        <dbReference type="Proteomes" id="UP000324800"/>
    </source>
</evidence>
<feature type="compositionally biased region" description="Basic and acidic residues" evidence="1">
    <location>
        <begin position="1"/>
        <end position="23"/>
    </location>
</feature>
<name>A0A5J4TD76_9EUKA</name>
<reference evidence="2 3" key="1">
    <citation type="submission" date="2019-03" db="EMBL/GenBank/DDBJ databases">
        <title>Single cell metagenomics reveals metabolic interactions within the superorganism composed of flagellate Streblomastix strix and complex community of Bacteroidetes bacteria on its surface.</title>
        <authorList>
            <person name="Treitli S.C."/>
            <person name="Kolisko M."/>
            <person name="Husnik F."/>
            <person name="Keeling P."/>
            <person name="Hampl V."/>
        </authorList>
    </citation>
    <scope>NUCLEOTIDE SEQUENCE [LARGE SCALE GENOMIC DNA]</scope>
    <source>
        <strain evidence="2">ST1C</strain>
    </source>
</reference>
<gene>
    <name evidence="2" type="ORF">EZS28_048710</name>
</gene>
<protein>
    <submittedName>
        <fullName evidence="2">Uncharacterized protein</fullName>
    </submittedName>
</protein>
<evidence type="ECO:0000256" key="1">
    <source>
        <dbReference type="SAM" id="MobiDB-lite"/>
    </source>
</evidence>
<feature type="non-terminal residue" evidence="2">
    <location>
        <position position="1"/>
    </location>
</feature>
<accession>A0A5J4TD76</accession>
<evidence type="ECO:0000313" key="2">
    <source>
        <dbReference type="EMBL" id="KAA6355763.1"/>
    </source>
</evidence>
<dbReference type="EMBL" id="SNRW01034093">
    <property type="protein sequence ID" value="KAA6355763.1"/>
    <property type="molecule type" value="Genomic_DNA"/>
</dbReference>